<dbReference type="CDD" id="cd01301">
    <property type="entry name" value="rDP_like"/>
    <property type="match status" value="1"/>
</dbReference>
<comment type="caution">
    <text evidence="1">The sequence shown here is derived from an EMBL/GenBank/DDBJ whole genome shotgun (WGS) entry which is preliminary data.</text>
</comment>
<organism evidence="1 2">
    <name type="scientific">Aquamicrobium lusatiense</name>
    <dbReference type="NCBI Taxonomy" id="89772"/>
    <lineage>
        <taxon>Bacteria</taxon>
        <taxon>Pseudomonadati</taxon>
        <taxon>Pseudomonadota</taxon>
        <taxon>Alphaproteobacteria</taxon>
        <taxon>Hyphomicrobiales</taxon>
        <taxon>Phyllobacteriaceae</taxon>
        <taxon>Aquamicrobium</taxon>
    </lineage>
</organism>
<protein>
    <submittedName>
        <fullName evidence="1">Membrane dipeptidase</fullName>
        <ecNumber evidence="1">3.4.13.19</ecNumber>
    </submittedName>
</protein>
<dbReference type="GO" id="GO:0070573">
    <property type="term" value="F:metallodipeptidase activity"/>
    <property type="evidence" value="ECO:0007669"/>
    <property type="project" value="InterPro"/>
</dbReference>
<dbReference type="PANTHER" id="PTHR10443:SF12">
    <property type="entry name" value="DIPEPTIDASE"/>
    <property type="match status" value="1"/>
</dbReference>
<evidence type="ECO:0000313" key="1">
    <source>
        <dbReference type="EMBL" id="MBB6010946.1"/>
    </source>
</evidence>
<keyword evidence="2" id="KW-1185">Reference proteome</keyword>
<dbReference type="Pfam" id="PF01244">
    <property type="entry name" value="Peptidase_M19"/>
    <property type="match status" value="1"/>
</dbReference>
<reference evidence="1 2" key="1">
    <citation type="submission" date="2020-08" db="EMBL/GenBank/DDBJ databases">
        <title>Genomic Encyclopedia of Type Strains, Phase IV (KMG-IV): sequencing the most valuable type-strain genomes for metagenomic binning, comparative biology and taxonomic classification.</title>
        <authorList>
            <person name="Goeker M."/>
        </authorList>
    </citation>
    <scope>NUCLEOTIDE SEQUENCE [LARGE SCALE GENOMIC DNA]</scope>
    <source>
        <strain evidence="1 2">DSM 11099</strain>
    </source>
</reference>
<dbReference type="GO" id="GO:0006508">
    <property type="term" value="P:proteolysis"/>
    <property type="evidence" value="ECO:0007669"/>
    <property type="project" value="InterPro"/>
</dbReference>
<dbReference type="InterPro" id="IPR008257">
    <property type="entry name" value="Pept_M19"/>
</dbReference>
<dbReference type="SUPFAM" id="SSF51556">
    <property type="entry name" value="Metallo-dependent hydrolases"/>
    <property type="match status" value="1"/>
</dbReference>
<name>A0A7W9RYQ0_9HYPH</name>
<dbReference type="AlphaFoldDB" id="A0A7W9RYQ0"/>
<evidence type="ECO:0000313" key="2">
    <source>
        <dbReference type="Proteomes" id="UP000533306"/>
    </source>
</evidence>
<dbReference type="EMBL" id="JACHEU010000001">
    <property type="protein sequence ID" value="MBB6010946.1"/>
    <property type="molecule type" value="Genomic_DNA"/>
</dbReference>
<accession>A0A7W9RYQ0</accession>
<keyword evidence="1" id="KW-0378">Hydrolase</keyword>
<sequence>MTDLIPVFDGHNDTLMKLYQSAEPDKEKLFVKGSPSSWHIDLPRARKGGFAGGMFAIFPPPLEDAPMRTTAPATNEPMAPELSRADAIVSTTGMASILLRLERSGALSVCRSAADIRRAMAAGSLATVFHIEGAEAIDTDLAELDVLHAAGLRSLGIVWSRPNAFGHGVPFRLNSTPDTGPGLTDAGKALVRACNELGIMIDLSHLNEKGFRDVASLSTAPLVATHSNVHALCPHARNLTEWQLGAIRDSNGMVGLNFATGFLREDGRMDPNTGLEVMVRHIDALIEALGEDRVGFGSDFDGATIPAAIGDVSGLPNLIDALLEKGYGRELVEKIAWKNWVAALERSIG</sequence>
<dbReference type="RefSeq" id="WP_183824958.1">
    <property type="nucleotide sequence ID" value="NZ_JACHEU010000001.1"/>
</dbReference>
<gene>
    <name evidence="1" type="ORF">HNR59_000291</name>
</gene>
<dbReference type="EC" id="3.4.13.19" evidence="1"/>
<dbReference type="Gene3D" id="3.20.20.140">
    <property type="entry name" value="Metal-dependent hydrolases"/>
    <property type="match status" value="1"/>
</dbReference>
<dbReference type="InterPro" id="IPR032466">
    <property type="entry name" value="Metal_Hydrolase"/>
</dbReference>
<keyword evidence="1" id="KW-0645">Protease</keyword>
<keyword evidence="1" id="KW-0224">Dipeptidase</keyword>
<dbReference type="PANTHER" id="PTHR10443">
    <property type="entry name" value="MICROSOMAL DIPEPTIDASE"/>
    <property type="match status" value="1"/>
</dbReference>
<dbReference type="PROSITE" id="PS51365">
    <property type="entry name" value="RENAL_DIPEPTIDASE_2"/>
    <property type="match status" value="1"/>
</dbReference>
<proteinExistence type="predicted"/>
<dbReference type="Proteomes" id="UP000533306">
    <property type="component" value="Unassembled WGS sequence"/>
</dbReference>